<dbReference type="PROSITE" id="PS51682">
    <property type="entry name" value="SAM_OMT_I"/>
    <property type="match status" value="1"/>
</dbReference>
<reference evidence="7 8" key="1">
    <citation type="submission" date="2018-10" db="EMBL/GenBank/DDBJ databases">
        <title>A high-quality apple genome assembly.</title>
        <authorList>
            <person name="Hu J."/>
        </authorList>
    </citation>
    <scope>NUCLEOTIDE SEQUENCE [LARGE SCALE GENOMIC DNA]</scope>
    <source>
        <strain evidence="8">cv. HFTH1</strain>
        <tissue evidence="7">Young leaf</tissue>
    </source>
</reference>
<dbReference type="InterPro" id="IPR050362">
    <property type="entry name" value="Cation-dep_OMT"/>
</dbReference>
<dbReference type="GO" id="GO:0046872">
    <property type="term" value="F:metal ion binding"/>
    <property type="evidence" value="ECO:0007669"/>
    <property type="project" value="UniProtKB-KW"/>
</dbReference>
<dbReference type="PROSITE" id="PS00018">
    <property type="entry name" value="EF_HAND_1"/>
    <property type="match status" value="1"/>
</dbReference>
<dbReference type="InterPro" id="IPR018247">
    <property type="entry name" value="EF_Hand_1_Ca_BS"/>
</dbReference>
<dbReference type="InterPro" id="IPR002935">
    <property type="entry name" value="SAM_O-MeTrfase"/>
</dbReference>
<gene>
    <name evidence="7" type="ORF">DVH24_025781</name>
</gene>
<evidence type="ECO:0000256" key="5">
    <source>
        <dbReference type="ARBA" id="ARBA00022723"/>
    </source>
</evidence>
<keyword evidence="2" id="KW-0489">Methyltransferase</keyword>
<dbReference type="STRING" id="3750.A0A498KLK3"/>
<comment type="function">
    <text evidence="1">Methylates caffeoyl-CoA to feruloyl-CoA and 5-hydroxyferuloyl-CoA to sinapoyl-CoA. Plays a role in the synthesis of feruloylated polysaccharides. Involved in the reinforcement of the plant cell wall. Also involved in the responding to wounding or pathogen challenge by the increased formation of cell wall-bound ferulic acid polymers.</text>
</comment>
<keyword evidence="3" id="KW-0808">Transferase</keyword>
<dbReference type="EMBL" id="RDQH01000328">
    <property type="protein sequence ID" value="RXI06645.1"/>
    <property type="molecule type" value="Genomic_DNA"/>
</dbReference>
<dbReference type="AlphaFoldDB" id="A0A498KLK3"/>
<dbReference type="Pfam" id="PF01596">
    <property type="entry name" value="Methyltransf_3"/>
    <property type="match status" value="2"/>
</dbReference>
<evidence type="ECO:0000256" key="1">
    <source>
        <dbReference type="ARBA" id="ARBA00002334"/>
    </source>
</evidence>
<keyword evidence="5" id="KW-0479">Metal-binding</keyword>
<accession>A0A498KLK3</accession>
<dbReference type="Proteomes" id="UP000290289">
    <property type="component" value="Chromosome 2"/>
</dbReference>
<evidence type="ECO:0000313" key="8">
    <source>
        <dbReference type="Proteomes" id="UP000290289"/>
    </source>
</evidence>
<keyword evidence="8" id="KW-1185">Reference proteome</keyword>
<organism evidence="7 8">
    <name type="scientific">Malus domestica</name>
    <name type="common">Apple</name>
    <name type="synonym">Pyrus malus</name>
    <dbReference type="NCBI Taxonomy" id="3750"/>
    <lineage>
        <taxon>Eukaryota</taxon>
        <taxon>Viridiplantae</taxon>
        <taxon>Streptophyta</taxon>
        <taxon>Embryophyta</taxon>
        <taxon>Tracheophyta</taxon>
        <taxon>Spermatophyta</taxon>
        <taxon>Magnoliopsida</taxon>
        <taxon>eudicotyledons</taxon>
        <taxon>Gunneridae</taxon>
        <taxon>Pentapetalae</taxon>
        <taxon>rosids</taxon>
        <taxon>fabids</taxon>
        <taxon>Rosales</taxon>
        <taxon>Rosaceae</taxon>
        <taxon>Amygdaloideae</taxon>
        <taxon>Maleae</taxon>
        <taxon>Malus</taxon>
    </lineage>
</organism>
<dbReference type="PANTHER" id="PTHR10509:SF34">
    <property type="entry name" value="TAPETUM-SPECIFIC METHYLTRANSFERASE 1"/>
    <property type="match status" value="1"/>
</dbReference>
<evidence type="ECO:0000256" key="3">
    <source>
        <dbReference type="ARBA" id="ARBA00022679"/>
    </source>
</evidence>
<dbReference type="InterPro" id="IPR029063">
    <property type="entry name" value="SAM-dependent_MTases_sf"/>
</dbReference>
<dbReference type="GO" id="GO:0008171">
    <property type="term" value="F:O-methyltransferase activity"/>
    <property type="evidence" value="ECO:0007669"/>
    <property type="project" value="InterPro"/>
</dbReference>
<dbReference type="GO" id="GO:0032259">
    <property type="term" value="P:methylation"/>
    <property type="evidence" value="ECO:0007669"/>
    <property type="project" value="UniProtKB-KW"/>
</dbReference>
<evidence type="ECO:0000256" key="4">
    <source>
        <dbReference type="ARBA" id="ARBA00022691"/>
    </source>
</evidence>
<dbReference type="PANTHER" id="PTHR10509">
    <property type="entry name" value="O-METHYLTRANSFERASE-RELATED"/>
    <property type="match status" value="1"/>
</dbReference>
<evidence type="ECO:0000256" key="2">
    <source>
        <dbReference type="ARBA" id="ARBA00022603"/>
    </source>
</evidence>
<name>A0A498KLK3_MALDO</name>
<dbReference type="Gene3D" id="3.40.50.150">
    <property type="entry name" value="Vaccinia Virus protein VP39"/>
    <property type="match status" value="2"/>
</dbReference>
<dbReference type="SUPFAM" id="SSF53335">
    <property type="entry name" value="S-adenosyl-L-methionine-dependent methyltransferases"/>
    <property type="match status" value="1"/>
</dbReference>
<sequence length="190" mass="21675">MAPEKDEMIILKTPALLKYILETSCYPREHEQLKQLREATVEKYQFWSIMNVPVDGLFLSMLLKIMNAKKTRELGVFTGYSLLTTALALPLDGKGEEEGSFDFAFVDANKDKYMEYHELLLKLVKVGGMIAYDNTLWFGSVVEPKEKLDEKARPNRKHILELNSFLAADSCIELAHLSVGDGLTLCRRLR</sequence>
<evidence type="ECO:0000256" key="6">
    <source>
        <dbReference type="ARBA" id="ARBA00023453"/>
    </source>
</evidence>
<comment type="similarity">
    <text evidence="6">Belongs to the class I-like SAM-binding methyltransferase superfamily. Cation-dependent O-methyltransferase family.</text>
</comment>
<protein>
    <recommendedName>
        <fullName evidence="9">Caffeoyl-CoA O-methyltransferase</fullName>
    </recommendedName>
</protein>
<proteinExistence type="inferred from homology"/>
<keyword evidence="4" id="KW-0949">S-adenosyl-L-methionine</keyword>
<evidence type="ECO:0008006" key="9">
    <source>
        <dbReference type="Google" id="ProtNLM"/>
    </source>
</evidence>
<evidence type="ECO:0000313" key="7">
    <source>
        <dbReference type="EMBL" id="RXI06645.1"/>
    </source>
</evidence>
<dbReference type="GO" id="GO:0008757">
    <property type="term" value="F:S-adenosylmethionine-dependent methyltransferase activity"/>
    <property type="evidence" value="ECO:0007669"/>
    <property type="project" value="TreeGrafter"/>
</dbReference>
<comment type="caution">
    <text evidence="7">The sequence shown here is derived from an EMBL/GenBank/DDBJ whole genome shotgun (WGS) entry which is preliminary data.</text>
</comment>